<evidence type="ECO:0000256" key="1">
    <source>
        <dbReference type="SAM" id="MobiDB-lite"/>
    </source>
</evidence>
<proteinExistence type="predicted"/>
<evidence type="ECO:0000313" key="2">
    <source>
        <dbReference type="EMBL" id="CEG41397.1"/>
    </source>
</evidence>
<dbReference type="Proteomes" id="UP000054928">
    <property type="component" value="Unassembled WGS sequence"/>
</dbReference>
<feature type="region of interest" description="Disordered" evidence="1">
    <location>
        <begin position="55"/>
        <end position="84"/>
    </location>
</feature>
<dbReference type="AlphaFoldDB" id="A0A0P1AJH6"/>
<dbReference type="GeneID" id="36406802"/>
<dbReference type="RefSeq" id="XP_024577766.1">
    <property type="nucleotide sequence ID" value="XM_024727162.1"/>
</dbReference>
<dbReference type="EMBL" id="CCYD01000553">
    <property type="protein sequence ID" value="CEG41397.1"/>
    <property type="molecule type" value="Genomic_DNA"/>
</dbReference>
<organism evidence="2 3">
    <name type="scientific">Plasmopara halstedii</name>
    <name type="common">Downy mildew of sunflower</name>
    <dbReference type="NCBI Taxonomy" id="4781"/>
    <lineage>
        <taxon>Eukaryota</taxon>
        <taxon>Sar</taxon>
        <taxon>Stramenopiles</taxon>
        <taxon>Oomycota</taxon>
        <taxon>Peronosporomycetes</taxon>
        <taxon>Peronosporales</taxon>
        <taxon>Peronosporaceae</taxon>
        <taxon>Plasmopara</taxon>
    </lineage>
</organism>
<feature type="compositionally biased region" description="Polar residues" evidence="1">
    <location>
        <begin position="75"/>
        <end position="84"/>
    </location>
</feature>
<reference evidence="3" key="1">
    <citation type="submission" date="2014-09" db="EMBL/GenBank/DDBJ databases">
        <authorList>
            <person name="Sharma Rahul"/>
            <person name="Thines Marco"/>
        </authorList>
    </citation>
    <scope>NUCLEOTIDE SEQUENCE [LARGE SCALE GENOMIC DNA]</scope>
</reference>
<protein>
    <submittedName>
        <fullName evidence="2">Uncharacterized protein</fullName>
    </submittedName>
</protein>
<evidence type="ECO:0000313" key="3">
    <source>
        <dbReference type="Proteomes" id="UP000054928"/>
    </source>
</evidence>
<accession>A0A0P1AJH6</accession>
<name>A0A0P1AJH6_PLAHL</name>
<sequence>MKTSAANIEWRKQWRANSSRQQVTIPTDATFAETERAFQDKDRTINERKAAALRGVPTPVNSDQFYPISPHYGRTASSTSVTSK</sequence>
<keyword evidence="3" id="KW-1185">Reference proteome</keyword>